<dbReference type="InterPro" id="IPR015797">
    <property type="entry name" value="NUDIX_hydrolase-like_dom_sf"/>
</dbReference>
<organism evidence="5 6">
    <name type="scientific">Snodgrassella alvi</name>
    <dbReference type="NCBI Taxonomy" id="1196083"/>
    <lineage>
        <taxon>Bacteria</taxon>
        <taxon>Pseudomonadati</taxon>
        <taxon>Pseudomonadota</taxon>
        <taxon>Betaproteobacteria</taxon>
        <taxon>Neisseriales</taxon>
        <taxon>Neisseriaceae</taxon>
        <taxon>Snodgrassella</taxon>
    </lineage>
</organism>
<sequence>MINNKQYKQPISVLVIVYNNLRQILLLERADKPGYWQSVTGSQELGETIEQTALRELAEETGIRSDTIYNWHQSSVFEIYPHWRHRYAPGVTHNTEHVFSLCIAADTPVHLAPREHLRYMWCSLEQAIEQVFSPSNRAALWQLPQLW</sequence>
<dbReference type="EMBL" id="MEIP01000026">
    <property type="protein sequence ID" value="PIT44321.1"/>
    <property type="molecule type" value="Genomic_DNA"/>
</dbReference>
<evidence type="ECO:0000256" key="1">
    <source>
        <dbReference type="ARBA" id="ARBA00022801"/>
    </source>
</evidence>
<comment type="caution">
    <text evidence="5">The sequence shown here is derived from an EMBL/GenBank/DDBJ whole genome shotgun (WGS) entry which is preliminary data.</text>
</comment>
<evidence type="ECO:0000256" key="3">
    <source>
        <dbReference type="PIRSR" id="PIRSR603564-2"/>
    </source>
</evidence>
<dbReference type="InterPro" id="IPR020476">
    <property type="entry name" value="Nudix_hydrolase"/>
</dbReference>
<gene>
    <name evidence="5" type="ORF">BHC46_10360</name>
</gene>
<keyword evidence="3" id="KW-0479">Metal-binding</keyword>
<dbReference type="SUPFAM" id="SSF55811">
    <property type="entry name" value="Nudix"/>
    <property type="match status" value="1"/>
</dbReference>
<dbReference type="Proteomes" id="UP000229970">
    <property type="component" value="Unassembled WGS sequence"/>
</dbReference>
<feature type="binding site" evidence="2">
    <location>
        <position position="8"/>
    </location>
    <ligand>
        <name>substrate</name>
    </ligand>
</feature>
<keyword evidence="3" id="KW-0460">Magnesium</keyword>
<dbReference type="RefSeq" id="WP_037405209.1">
    <property type="nucleotide sequence ID" value="NZ_MEIP01000026.1"/>
</dbReference>
<dbReference type="PANTHER" id="PTHR43736">
    <property type="entry name" value="ADP-RIBOSE PYROPHOSPHATASE"/>
    <property type="match status" value="1"/>
</dbReference>
<feature type="binding site" evidence="3">
    <location>
        <position position="60"/>
    </location>
    <ligand>
        <name>Mg(2+)</name>
        <dbReference type="ChEBI" id="CHEBI:18420"/>
    </ligand>
</feature>
<evidence type="ECO:0000256" key="4">
    <source>
        <dbReference type="RuleBase" id="RU003476"/>
    </source>
</evidence>
<keyword evidence="1 4" id="KW-0378">Hydrolase</keyword>
<name>A0A066TFQ1_9NEIS</name>
<feature type="binding site" evidence="3">
    <location>
        <position position="56"/>
    </location>
    <ligand>
        <name>Mg(2+)</name>
        <dbReference type="ChEBI" id="CHEBI:18420"/>
    </ligand>
</feature>
<comment type="similarity">
    <text evidence="4">Belongs to the Nudix hydrolase family.</text>
</comment>
<dbReference type="InterPro" id="IPR000086">
    <property type="entry name" value="NUDIX_hydrolase_dom"/>
</dbReference>
<dbReference type="InterPro" id="IPR003564">
    <property type="entry name" value="DHNTPase"/>
</dbReference>
<dbReference type="eggNOG" id="COG0494">
    <property type="taxonomic scope" value="Bacteria"/>
</dbReference>
<proteinExistence type="inferred from homology"/>
<feature type="binding site" evidence="2">
    <location>
        <position position="133"/>
    </location>
    <ligand>
        <name>substrate</name>
    </ligand>
</feature>
<dbReference type="PROSITE" id="PS51462">
    <property type="entry name" value="NUDIX"/>
    <property type="match status" value="1"/>
</dbReference>
<dbReference type="PRINTS" id="PR00502">
    <property type="entry name" value="NUDIXFAMILY"/>
</dbReference>
<reference evidence="5 6" key="1">
    <citation type="journal article" date="2017" name="MBio">
        <title>Type VI secretion-mediated competition in the bee gut microbiome.</title>
        <authorList>
            <person name="Steele M.I."/>
            <person name="Kwong W.K."/>
            <person name="Powell J.E."/>
            <person name="Whiteley M."/>
            <person name="Moran N.A."/>
        </authorList>
    </citation>
    <scope>NUCLEOTIDE SEQUENCE [LARGE SCALE GENOMIC DNA]</scope>
    <source>
        <strain evidence="5 6">Ruf1-X</strain>
    </source>
</reference>
<feature type="binding site" evidence="2">
    <location>
        <position position="29"/>
    </location>
    <ligand>
        <name>substrate</name>
    </ligand>
</feature>
<evidence type="ECO:0000256" key="2">
    <source>
        <dbReference type="PIRSR" id="PIRSR603564-1"/>
    </source>
</evidence>
<dbReference type="Gene3D" id="3.90.79.10">
    <property type="entry name" value="Nucleoside Triphosphate Pyrophosphohydrolase"/>
    <property type="match status" value="1"/>
</dbReference>
<comment type="cofactor">
    <cofactor evidence="3">
        <name>Mg(2+)</name>
        <dbReference type="ChEBI" id="CHEBI:18420"/>
    </cofactor>
    <text evidence="3">Binds 1 Mg(2+) ion per subunit.</text>
</comment>
<protein>
    <submittedName>
        <fullName evidence="5">Dihydroneopterin triphosphate diphosphatase</fullName>
    </submittedName>
</protein>
<dbReference type="GO" id="GO:0019177">
    <property type="term" value="F:dihydroneopterin triphosphate pyrophosphohydrolase activity"/>
    <property type="evidence" value="ECO:0007669"/>
    <property type="project" value="InterPro"/>
</dbReference>
<accession>A0A066TFQ1</accession>
<evidence type="ECO:0000313" key="5">
    <source>
        <dbReference type="EMBL" id="PIT44321.1"/>
    </source>
</evidence>
<feature type="binding site" evidence="3">
    <location>
        <position position="115"/>
    </location>
    <ligand>
        <name>Mg(2+)</name>
        <dbReference type="ChEBI" id="CHEBI:18420"/>
    </ligand>
</feature>
<dbReference type="NCBIfam" id="NF006961">
    <property type="entry name" value="PRK09438.1"/>
    <property type="match status" value="1"/>
</dbReference>
<dbReference type="CDD" id="cd04664">
    <property type="entry name" value="NUDIX_DHNTPase_like"/>
    <property type="match status" value="1"/>
</dbReference>
<dbReference type="PANTHER" id="PTHR43736:SF1">
    <property type="entry name" value="DIHYDRONEOPTERIN TRIPHOSPHATE DIPHOSPHATASE"/>
    <property type="match status" value="1"/>
</dbReference>
<evidence type="ECO:0000313" key="6">
    <source>
        <dbReference type="Proteomes" id="UP000229970"/>
    </source>
</evidence>
<feature type="binding site" evidence="2">
    <location>
        <position position="40"/>
    </location>
    <ligand>
        <name>substrate</name>
    </ligand>
</feature>
<dbReference type="AlphaFoldDB" id="A0A066TFQ1"/>
<dbReference type="GO" id="GO:0046872">
    <property type="term" value="F:metal ion binding"/>
    <property type="evidence" value="ECO:0007669"/>
    <property type="project" value="UniProtKB-KW"/>
</dbReference>
<dbReference type="GO" id="GO:0008828">
    <property type="term" value="F:dATP diphosphatase activity"/>
    <property type="evidence" value="ECO:0007669"/>
    <property type="project" value="InterPro"/>
</dbReference>
<dbReference type="PROSITE" id="PS00893">
    <property type="entry name" value="NUDIX_BOX"/>
    <property type="match status" value="1"/>
</dbReference>
<dbReference type="GO" id="GO:0046656">
    <property type="term" value="P:folic acid biosynthetic process"/>
    <property type="evidence" value="ECO:0007669"/>
    <property type="project" value="InterPro"/>
</dbReference>
<dbReference type="Pfam" id="PF00293">
    <property type="entry name" value="NUDIX"/>
    <property type="match status" value="1"/>
</dbReference>
<dbReference type="InterPro" id="IPR020084">
    <property type="entry name" value="NUDIX_hydrolase_CS"/>
</dbReference>
<dbReference type="PRINTS" id="PR01404">
    <property type="entry name" value="NPPPHYDRLASE"/>
</dbReference>